<dbReference type="InterPro" id="IPR004429">
    <property type="entry name" value="Isopropylmalate_DH"/>
</dbReference>
<dbReference type="PANTHER" id="PTHR42979">
    <property type="entry name" value="3-ISOPROPYLMALATE DEHYDROGENASE"/>
    <property type="match status" value="1"/>
</dbReference>
<dbReference type="GO" id="GO:0003862">
    <property type="term" value="F:3-isopropylmalate dehydrogenase activity"/>
    <property type="evidence" value="ECO:0007669"/>
    <property type="project" value="UniProtKB-UniRule"/>
</dbReference>
<dbReference type="NCBIfam" id="TIGR00169">
    <property type="entry name" value="leuB"/>
    <property type="match status" value="1"/>
</dbReference>
<dbReference type="SUPFAM" id="SSF53659">
    <property type="entry name" value="Isocitrate/Isopropylmalate dehydrogenase-like"/>
    <property type="match status" value="1"/>
</dbReference>
<evidence type="ECO:0000256" key="5">
    <source>
        <dbReference type="ARBA" id="ARBA00011738"/>
    </source>
</evidence>
<evidence type="ECO:0000313" key="18">
    <source>
        <dbReference type="Proteomes" id="UP000321638"/>
    </source>
</evidence>
<comment type="similarity">
    <text evidence="4 14">Belongs to the isocitrate and isopropylmalate dehydrogenases family. LeuB type 1 subfamily.</text>
</comment>
<gene>
    <name evidence="14 17" type="primary">leuB</name>
    <name evidence="17" type="ORF">FHP25_22785</name>
</gene>
<feature type="binding site" evidence="14">
    <location>
        <position position="140"/>
    </location>
    <ligand>
        <name>substrate</name>
    </ligand>
</feature>
<dbReference type="GO" id="GO:0051287">
    <property type="term" value="F:NAD binding"/>
    <property type="evidence" value="ECO:0007669"/>
    <property type="project" value="InterPro"/>
</dbReference>
<evidence type="ECO:0000256" key="11">
    <source>
        <dbReference type="ARBA" id="ARBA00023027"/>
    </source>
</evidence>
<keyword evidence="10 14" id="KW-0560">Oxidoreductase</keyword>
<feature type="binding site" evidence="14">
    <location>
        <position position="112"/>
    </location>
    <ligand>
        <name>substrate</name>
    </ligand>
</feature>
<comment type="subcellular location">
    <subcellularLocation>
        <location evidence="14">Cytoplasm</location>
    </subcellularLocation>
</comment>
<comment type="cofactor">
    <cofactor evidence="14 15">
        <name>Mg(2+)</name>
        <dbReference type="ChEBI" id="CHEBI:18420"/>
    </cofactor>
    <cofactor evidence="14 15">
        <name>Mn(2+)</name>
        <dbReference type="ChEBI" id="CHEBI:29035"/>
    </cofactor>
    <text evidence="14 15">Binds 1 Mg(2+) or Mn(2+) ion per subunit.</text>
</comment>
<dbReference type="GO" id="GO:0000287">
    <property type="term" value="F:magnesium ion binding"/>
    <property type="evidence" value="ECO:0007669"/>
    <property type="project" value="InterPro"/>
</dbReference>
<comment type="function">
    <text evidence="14 15">Catalyzes the oxidation of 3-carboxy-2-hydroxy-4-methylpentanoate (3-isopropylmalate) to 3-carboxy-4-methyl-2-oxopentanoate. The product decarboxylates to 4-methyl-2 oxopentanoate.</text>
</comment>
<keyword evidence="9 14" id="KW-0460">Magnesium</keyword>
<dbReference type="Pfam" id="PF00180">
    <property type="entry name" value="Iso_dh"/>
    <property type="match status" value="1"/>
</dbReference>
<comment type="caution">
    <text evidence="17">The sequence shown here is derived from an EMBL/GenBank/DDBJ whole genome shotgun (WGS) entry which is preliminary data.</text>
</comment>
<feature type="binding site" evidence="14">
    <location>
        <position position="236"/>
    </location>
    <ligand>
        <name>Mg(2+)</name>
        <dbReference type="ChEBI" id="CHEBI:18420"/>
    </ligand>
</feature>
<evidence type="ECO:0000256" key="3">
    <source>
        <dbReference type="ARBA" id="ARBA00004762"/>
    </source>
</evidence>
<dbReference type="SMART" id="SM01329">
    <property type="entry name" value="Iso_dh"/>
    <property type="match status" value="1"/>
</dbReference>
<evidence type="ECO:0000256" key="9">
    <source>
        <dbReference type="ARBA" id="ARBA00022842"/>
    </source>
</evidence>
<dbReference type="EMBL" id="VDUZ01000028">
    <property type="protein sequence ID" value="TXL73024.1"/>
    <property type="molecule type" value="Genomic_DNA"/>
</dbReference>
<feature type="binding site" evidence="14">
    <location>
        <position position="102"/>
    </location>
    <ligand>
        <name>substrate</name>
    </ligand>
</feature>
<protein>
    <recommendedName>
        <fullName evidence="14">3-isopropylmalate dehydrogenase</fullName>
        <ecNumber evidence="14">1.1.1.85</ecNumber>
    </recommendedName>
    <alternativeName>
        <fullName evidence="14">3-IPM-DH</fullName>
    </alternativeName>
    <alternativeName>
        <fullName evidence="14">Beta-IPM dehydrogenase</fullName>
        <shortName evidence="14">IMDH</shortName>
    </alternativeName>
</protein>
<evidence type="ECO:0000256" key="8">
    <source>
        <dbReference type="ARBA" id="ARBA00022723"/>
    </source>
</evidence>
<evidence type="ECO:0000256" key="15">
    <source>
        <dbReference type="RuleBase" id="RU004445"/>
    </source>
</evidence>
<feature type="binding site" evidence="14">
    <location>
        <position position="260"/>
    </location>
    <ligand>
        <name>Mg(2+)</name>
        <dbReference type="ChEBI" id="CHEBI:18420"/>
    </ligand>
</feature>
<keyword evidence="14" id="KW-0963">Cytoplasm</keyword>
<feature type="binding site" evidence="14">
    <location>
        <begin position="300"/>
        <end position="312"/>
    </location>
    <ligand>
        <name>NAD(+)</name>
        <dbReference type="ChEBI" id="CHEBI:57540"/>
    </ligand>
</feature>
<keyword evidence="18" id="KW-1185">Reference proteome</keyword>
<evidence type="ECO:0000256" key="14">
    <source>
        <dbReference type="HAMAP-Rule" id="MF_01033"/>
    </source>
</evidence>
<dbReference type="HAMAP" id="MF_01033">
    <property type="entry name" value="LeuB_type1"/>
    <property type="match status" value="1"/>
</dbReference>
<keyword evidence="12 14" id="KW-0464">Manganese</keyword>
<dbReference type="UniPathway" id="UPA00048">
    <property type="reaction ID" value="UER00072"/>
</dbReference>
<reference evidence="17 18" key="1">
    <citation type="submission" date="2019-06" db="EMBL/GenBank/DDBJ databases">
        <title>New taxonomy in bacterial strain CC-CFT640, isolated from vineyard.</title>
        <authorList>
            <person name="Lin S.-Y."/>
            <person name="Tsai C.-F."/>
            <person name="Young C.-C."/>
        </authorList>
    </citation>
    <scope>NUCLEOTIDE SEQUENCE [LARGE SCALE GENOMIC DNA]</scope>
    <source>
        <strain evidence="17 18">CC-CFT640</strain>
    </source>
</reference>
<dbReference type="AlphaFoldDB" id="A0A5C8PGR7"/>
<evidence type="ECO:0000313" key="17">
    <source>
        <dbReference type="EMBL" id="TXL73024.1"/>
    </source>
</evidence>
<evidence type="ECO:0000256" key="4">
    <source>
        <dbReference type="ARBA" id="ARBA00008319"/>
    </source>
</evidence>
<dbReference type="GO" id="GO:0009098">
    <property type="term" value="P:L-leucine biosynthetic process"/>
    <property type="evidence" value="ECO:0007669"/>
    <property type="project" value="UniProtKB-UniRule"/>
</dbReference>
<comment type="catalytic activity">
    <reaction evidence="1 14 15">
        <text>(2R,3S)-3-isopropylmalate + NAD(+) = 4-methyl-2-oxopentanoate + CO2 + NADH</text>
        <dbReference type="Rhea" id="RHEA:32271"/>
        <dbReference type="ChEBI" id="CHEBI:16526"/>
        <dbReference type="ChEBI" id="CHEBI:17865"/>
        <dbReference type="ChEBI" id="CHEBI:35121"/>
        <dbReference type="ChEBI" id="CHEBI:57540"/>
        <dbReference type="ChEBI" id="CHEBI:57945"/>
        <dbReference type="EC" id="1.1.1.85"/>
    </reaction>
</comment>
<feature type="site" description="Important for catalysis" evidence="14">
    <location>
        <position position="203"/>
    </location>
</feature>
<keyword evidence="7 14" id="KW-0028">Amino-acid biosynthesis</keyword>
<dbReference type="InterPro" id="IPR024084">
    <property type="entry name" value="IsoPropMal-DH-like_dom"/>
</dbReference>
<comment type="caution">
    <text evidence="14">Lacks conserved residue(s) required for the propagation of feature annotation.</text>
</comment>
<evidence type="ECO:0000256" key="2">
    <source>
        <dbReference type="ARBA" id="ARBA00001936"/>
    </source>
</evidence>
<keyword evidence="11 14" id="KW-0520">NAD</keyword>
<feature type="binding site" evidence="14">
    <location>
        <position position="236"/>
    </location>
    <ligand>
        <name>substrate</name>
    </ligand>
</feature>
<dbReference type="OrthoDB" id="9767905at2"/>
<feature type="domain" description="Isopropylmalate dehydrogenase-like" evidence="16">
    <location>
        <begin position="9"/>
        <end position="371"/>
    </location>
</feature>
<proteinExistence type="inferred from homology"/>
<evidence type="ECO:0000256" key="13">
    <source>
        <dbReference type="ARBA" id="ARBA00023304"/>
    </source>
</evidence>
<dbReference type="InterPro" id="IPR019818">
    <property type="entry name" value="IsoCit/isopropylmalate_DH_CS"/>
</dbReference>
<comment type="pathway">
    <text evidence="3 14 15">Amino-acid biosynthesis; L-leucine biosynthesis; L-leucine from 3-methyl-2-oxobutanoate: step 3/4.</text>
</comment>
<dbReference type="PROSITE" id="PS00470">
    <property type="entry name" value="IDH_IMDH"/>
    <property type="match status" value="1"/>
</dbReference>
<dbReference type="PANTHER" id="PTHR42979:SF1">
    <property type="entry name" value="3-ISOPROPYLMALATE DEHYDROGENASE"/>
    <property type="match status" value="1"/>
</dbReference>
<sequence>MSSSSNSYRLLILPGDGIGPEVMAEVRRVAEWFRDRRALPIDLRQRHFGLASWQAHGSLMPDETWAEIEAADAILFGAMDSLDQAIRIPPSERRKGSLLRLRKNLDTFANLRPIRAVPGLLDASTLKREVVDGVDLVFVRELTGGVYFGEPRGVETLSDGRERGVNTHVYTSDEVERVARFAFELARRRRADGKPGRVHSVDKSNVMEAGAMWRRIVQRVHDADYADIELHHMLADNCAMQLIRWPRQFDVIVTDNLFGDLLSDCGAMITGSLGMLPSASLSARGGASNRRRALYEPIHGSAPDIAGRGIANPLAAILSFGMCLRETMEMADEADRLERAVDAVLAAGARTADLAAPGKPHLSTAAMGDAVLDALGRP</sequence>
<evidence type="ECO:0000256" key="6">
    <source>
        <dbReference type="ARBA" id="ARBA00022430"/>
    </source>
</evidence>
<evidence type="ECO:0000259" key="16">
    <source>
        <dbReference type="SMART" id="SM01329"/>
    </source>
</evidence>
<keyword evidence="6 14" id="KW-0432">Leucine biosynthesis</keyword>
<comment type="cofactor">
    <cofactor evidence="2">
        <name>Mn(2+)</name>
        <dbReference type="ChEBI" id="CHEBI:29035"/>
    </cofactor>
</comment>
<keyword evidence="13 14" id="KW-0100">Branched-chain amino acid biosynthesis</keyword>
<dbReference type="GO" id="GO:0005829">
    <property type="term" value="C:cytosol"/>
    <property type="evidence" value="ECO:0007669"/>
    <property type="project" value="TreeGrafter"/>
</dbReference>
<organism evidence="17 18">
    <name type="scientific">Vineibacter terrae</name>
    <dbReference type="NCBI Taxonomy" id="2586908"/>
    <lineage>
        <taxon>Bacteria</taxon>
        <taxon>Pseudomonadati</taxon>
        <taxon>Pseudomonadota</taxon>
        <taxon>Alphaproteobacteria</taxon>
        <taxon>Hyphomicrobiales</taxon>
        <taxon>Vineibacter</taxon>
    </lineage>
</organism>
<dbReference type="RefSeq" id="WP_147849280.1">
    <property type="nucleotide sequence ID" value="NZ_VDUZ01000028.1"/>
</dbReference>
<dbReference type="Proteomes" id="UP000321638">
    <property type="component" value="Unassembled WGS sequence"/>
</dbReference>
<evidence type="ECO:0000256" key="7">
    <source>
        <dbReference type="ARBA" id="ARBA00022605"/>
    </source>
</evidence>
<dbReference type="EC" id="1.1.1.85" evidence="14"/>
<evidence type="ECO:0000256" key="1">
    <source>
        <dbReference type="ARBA" id="ARBA00000624"/>
    </source>
</evidence>
<evidence type="ECO:0000256" key="10">
    <source>
        <dbReference type="ARBA" id="ARBA00023002"/>
    </source>
</evidence>
<evidence type="ECO:0000256" key="12">
    <source>
        <dbReference type="ARBA" id="ARBA00023211"/>
    </source>
</evidence>
<accession>A0A5C8PGR7</accession>
<dbReference type="FunFam" id="3.40.718.10:FF:000006">
    <property type="entry name" value="3-isopropylmalate dehydrogenase"/>
    <property type="match status" value="1"/>
</dbReference>
<keyword evidence="8 14" id="KW-0479">Metal-binding</keyword>
<feature type="binding site" evidence="14">
    <location>
        <position position="264"/>
    </location>
    <ligand>
        <name>Mg(2+)</name>
        <dbReference type="ChEBI" id="CHEBI:18420"/>
    </ligand>
</feature>
<dbReference type="Gene3D" id="3.40.718.10">
    <property type="entry name" value="Isopropylmalate Dehydrogenase"/>
    <property type="match status" value="1"/>
</dbReference>
<comment type="subunit">
    <text evidence="5 14 15">Homodimer.</text>
</comment>
<feature type="site" description="Important for catalysis" evidence="14">
    <location>
        <position position="147"/>
    </location>
</feature>
<name>A0A5C8PGR7_9HYPH</name>